<evidence type="ECO:0000313" key="2">
    <source>
        <dbReference type="EMBL" id="EHO52396.1"/>
    </source>
</evidence>
<feature type="transmembrane region" description="Helical" evidence="1">
    <location>
        <begin position="9"/>
        <end position="27"/>
    </location>
</feature>
<reference evidence="2 3" key="1">
    <citation type="submission" date="2011-09" db="EMBL/GenBank/DDBJ databases">
        <authorList>
            <person name="Weinstock G."/>
            <person name="Sodergren E."/>
            <person name="Clifton S."/>
            <person name="Fulton L."/>
            <person name="Fulton B."/>
            <person name="Courtney L."/>
            <person name="Fronick C."/>
            <person name="Harrison M."/>
            <person name="Strong C."/>
            <person name="Farmer C."/>
            <person name="Delahaunty K."/>
            <person name="Markovic C."/>
            <person name="Hall O."/>
            <person name="Minx P."/>
            <person name="Tomlinson C."/>
            <person name="Mitreva M."/>
            <person name="Hou S."/>
            <person name="Chen J."/>
            <person name="Wollam A."/>
            <person name="Pepin K.H."/>
            <person name="Johnson M."/>
            <person name="Bhonagiri V."/>
            <person name="Zhang X."/>
            <person name="Suruliraj S."/>
            <person name="Warren W."/>
            <person name="Chinwalla A."/>
            <person name="Mardis E.R."/>
            <person name="Wilson R.K."/>
        </authorList>
    </citation>
    <scope>NUCLEOTIDE SEQUENCE [LARGE SCALE GENOMIC DNA]</scope>
    <source>
        <strain evidence="2 3">F0435</strain>
    </source>
</reference>
<dbReference type="AlphaFoldDB" id="H1LEK3"/>
<organism evidence="2 3">
    <name type="scientific">Lentilactobacillus kisonensis F0435</name>
    <dbReference type="NCBI Taxonomy" id="797516"/>
    <lineage>
        <taxon>Bacteria</taxon>
        <taxon>Bacillati</taxon>
        <taxon>Bacillota</taxon>
        <taxon>Bacilli</taxon>
        <taxon>Lactobacillales</taxon>
        <taxon>Lactobacillaceae</taxon>
        <taxon>Lentilactobacillus</taxon>
    </lineage>
</organism>
<protein>
    <submittedName>
        <fullName evidence="2">Uncharacterized protein</fullName>
    </submittedName>
</protein>
<dbReference type="EMBL" id="AGRJ01000104">
    <property type="protein sequence ID" value="EHO52396.1"/>
    <property type="molecule type" value="Genomic_DNA"/>
</dbReference>
<comment type="caution">
    <text evidence="2">The sequence shown here is derived from an EMBL/GenBank/DDBJ whole genome shotgun (WGS) entry which is preliminary data.</text>
</comment>
<keyword evidence="1" id="KW-0472">Membrane</keyword>
<dbReference type="HOGENOM" id="CLU_3026572_0_0_9"/>
<proteinExistence type="predicted"/>
<name>H1LEK3_9LACO</name>
<evidence type="ECO:0000256" key="1">
    <source>
        <dbReference type="SAM" id="Phobius"/>
    </source>
</evidence>
<dbReference type="STRING" id="797516.HMPREF9104_01029"/>
<keyword evidence="1" id="KW-0812">Transmembrane</keyword>
<gene>
    <name evidence="2" type="ORF">HMPREF9104_01029</name>
</gene>
<evidence type="ECO:0000313" key="3">
    <source>
        <dbReference type="Proteomes" id="UP000005025"/>
    </source>
</evidence>
<dbReference type="RefSeq" id="WP_008856208.1">
    <property type="nucleotide sequence ID" value="NZ_JH591024.1"/>
</dbReference>
<sequence>MKRRKGRMNILIMITIIVIIDLLFVGYNSLTKRHKSSAPASNAIVRVVTTNHSSL</sequence>
<accession>H1LEK3</accession>
<dbReference type="Proteomes" id="UP000005025">
    <property type="component" value="Unassembled WGS sequence"/>
</dbReference>
<keyword evidence="1" id="KW-1133">Transmembrane helix</keyword>